<comment type="caution">
    <text evidence="2">The sequence shown here is derived from an EMBL/GenBank/DDBJ whole genome shotgun (WGS) entry which is preliminary data.</text>
</comment>
<evidence type="ECO:0000313" key="2">
    <source>
        <dbReference type="EMBL" id="NUV27175.1"/>
    </source>
</evidence>
<protein>
    <submittedName>
        <fullName evidence="2">Uncharacterized protein</fullName>
    </submittedName>
</protein>
<sequence length="95" mass="10725">MTSWPELLVRHGRTDEAIEQTRAHPEGDTWYAAWAWAGLPDEAGRTEETDAVLAQHPAVDSPLRAERLTGHARPGRRSPPNHRTDSSGWYSWPSR</sequence>
<gene>
    <name evidence="2" type="ORF">G6W59_02235</name>
</gene>
<dbReference type="EMBL" id="JAANNT010000001">
    <property type="protein sequence ID" value="NUV27175.1"/>
    <property type="molecule type" value="Genomic_DNA"/>
</dbReference>
<reference evidence="2 3" key="1">
    <citation type="submission" date="2020-03" db="EMBL/GenBank/DDBJ databases">
        <title>Complete genome sequence of sixteen Streptomyces strains facilitates identification of candidate genes involved in plant growth-promotion in grain legumes and cereals.</title>
        <authorList>
            <person name="Gopalakrishnan S."/>
            <person name="Thakur V."/>
            <person name="Saxena R."/>
            <person name="Vadlamudi S."/>
            <person name="Purohit S."/>
            <person name="Kumar V."/>
            <person name="Rathore A."/>
            <person name="Chitikineni A."/>
            <person name="Varshney R.K."/>
        </authorList>
    </citation>
    <scope>NUCLEOTIDE SEQUENCE [LARGE SCALE GENOMIC DNA]</scope>
    <source>
        <strain evidence="2 3">KAI-180</strain>
    </source>
</reference>
<evidence type="ECO:0000313" key="3">
    <source>
        <dbReference type="Proteomes" id="UP000540128"/>
    </source>
</evidence>
<dbReference type="RefSeq" id="WP_175457889.1">
    <property type="nucleotide sequence ID" value="NZ_JAANNT010000001.1"/>
</dbReference>
<organism evidence="2 3">
    <name type="scientific">Streptomyces odorifer</name>
    <dbReference type="NCBI Taxonomy" id="53450"/>
    <lineage>
        <taxon>Bacteria</taxon>
        <taxon>Bacillati</taxon>
        <taxon>Actinomycetota</taxon>
        <taxon>Actinomycetes</taxon>
        <taxon>Kitasatosporales</taxon>
        <taxon>Streptomycetaceae</taxon>
        <taxon>Streptomyces</taxon>
        <taxon>Streptomyces albidoflavus group</taxon>
    </lineage>
</organism>
<keyword evidence="3" id="KW-1185">Reference proteome</keyword>
<accession>A0A7Y6C550</accession>
<feature type="compositionally biased region" description="Basic and acidic residues" evidence="1">
    <location>
        <begin position="8"/>
        <end position="24"/>
    </location>
</feature>
<proteinExistence type="predicted"/>
<name>A0A7Y6C550_9ACTN</name>
<feature type="compositionally biased region" description="Polar residues" evidence="1">
    <location>
        <begin position="86"/>
        <end position="95"/>
    </location>
</feature>
<feature type="region of interest" description="Disordered" evidence="1">
    <location>
        <begin position="55"/>
        <end position="95"/>
    </location>
</feature>
<dbReference type="Proteomes" id="UP000540128">
    <property type="component" value="Unassembled WGS sequence"/>
</dbReference>
<evidence type="ECO:0000256" key="1">
    <source>
        <dbReference type="SAM" id="MobiDB-lite"/>
    </source>
</evidence>
<feature type="region of interest" description="Disordered" evidence="1">
    <location>
        <begin position="1"/>
        <end position="24"/>
    </location>
</feature>
<dbReference type="AlphaFoldDB" id="A0A7Y6C550"/>